<sequence>MNFTGLPPAKAVENDIEVKPRNRKFRKQGFGKKPEVFGTIPGKFRKNSHERYQAPRMPEARGKRFGEPGSRFAVRDSRFTKAWLWAFSEEPPVMVVAFKLVVTIALLLTVACFDTAICTAIFDYPHLKASKPRKM</sequence>
<keyword evidence="1" id="KW-0472">Membrane</keyword>
<dbReference type="EMBL" id="JACGCI010000080">
    <property type="protein sequence ID" value="KAF6747558.1"/>
    <property type="molecule type" value="Genomic_DNA"/>
</dbReference>
<comment type="caution">
    <text evidence="2">The sequence shown here is derived from an EMBL/GenBank/DDBJ whole genome shotgun (WGS) entry which is preliminary data.</text>
</comment>
<proteinExistence type="predicted"/>
<organism evidence="2 3">
    <name type="scientific">Ephemerocybe angulata</name>
    <dbReference type="NCBI Taxonomy" id="980116"/>
    <lineage>
        <taxon>Eukaryota</taxon>
        <taxon>Fungi</taxon>
        <taxon>Dikarya</taxon>
        <taxon>Basidiomycota</taxon>
        <taxon>Agaricomycotina</taxon>
        <taxon>Agaricomycetes</taxon>
        <taxon>Agaricomycetidae</taxon>
        <taxon>Agaricales</taxon>
        <taxon>Agaricineae</taxon>
        <taxon>Psathyrellaceae</taxon>
        <taxon>Ephemerocybe</taxon>
    </lineage>
</organism>
<dbReference type="Proteomes" id="UP000521943">
    <property type="component" value="Unassembled WGS sequence"/>
</dbReference>
<evidence type="ECO:0000313" key="2">
    <source>
        <dbReference type="EMBL" id="KAF6747558.1"/>
    </source>
</evidence>
<protein>
    <submittedName>
        <fullName evidence="2">Uncharacterized protein</fullName>
    </submittedName>
</protein>
<name>A0A8H6LXE9_9AGAR</name>
<evidence type="ECO:0000256" key="1">
    <source>
        <dbReference type="SAM" id="Phobius"/>
    </source>
</evidence>
<keyword evidence="1" id="KW-1133">Transmembrane helix</keyword>
<feature type="transmembrane region" description="Helical" evidence="1">
    <location>
        <begin position="100"/>
        <end position="125"/>
    </location>
</feature>
<dbReference type="AlphaFoldDB" id="A0A8H6LXE9"/>
<reference evidence="2 3" key="1">
    <citation type="submission" date="2020-07" db="EMBL/GenBank/DDBJ databases">
        <title>Comparative genomics of pyrophilous fungi reveals a link between fire events and developmental genes.</title>
        <authorList>
            <consortium name="DOE Joint Genome Institute"/>
            <person name="Steindorff A.S."/>
            <person name="Carver A."/>
            <person name="Calhoun S."/>
            <person name="Stillman K."/>
            <person name="Liu H."/>
            <person name="Lipzen A."/>
            <person name="Pangilinan J."/>
            <person name="Labutti K."/>
            <person name="Bruns T.D."/>
            <person name="Grigoriev I.V."/>
        </authorList>
    </citation>
    <scope>NUCLEOTIDE SEQUENCE [LARGE SCALE GENOMIC DNA]</scope>
    <source>
        <strain evidence="2 3">CBS 144469</strain>
    </source>
</reference>
<keyword evidence="1" id="KW-0812">Transmembrane</keyword>
<accession>A0A8H6LXE9</accession>
<gene>
    <name evidence="2" type="ORF">DFP72DRAFT_854327</name>
</gene>
<evidence type="ECO:0000313" key="3">
    <source>
        <dbReference type="Proteomes" id="UP000521943"/>
    </source>
</evidence>
<keyword evidence="3" id="KW-1185">Reference proteome</keyword>